<gene>
    <name evidence="1" type="ORF">OM075_07145</name>
</gene>
<evidence type="ECO:0000313" key="1">
    <source>
        <dbReference type="EMBL" id="MCW3786235.1"/>
    </source>
</evidence>
<sequence>MSEKIRPVKASDLFQLQELYKKRKCVPELNWLLQDPDVPDKLNGYVAENKEGRIVGMIGFISSIYKYGDNEIVGVIPMSWKIEDGYKGLAGIQLFKKVLQHGEFNLTIEGSEIAQSMYSMFGLTNIGYSHTCMKLIKPLKYYLTLENKSLYKRIGNLTIMLQSYIKRTPKLKNILKIKEVDVNSVNKDIPYIHKTYMEKYMTANFIKWLLNCPVNESYGFEIFKDEAFIGYSVCYIHKINNKYNRGRIVYMPNFGHNWLQARELIAYLTRFLQQKGCVSISLSLMDRDLLKVTKASSYIDYTLKDKPIFVKPSNILETLGVDVNKWYMQYTEGDKAYRNI</sequence>
<protein>
    <submittedName>
        <fullName evidence="1">Uncharacterized protein</fullName>
    </submittedName>
</protein>
<dbReference type="AlphaFoldDB" id="A0AAE3M3T6"/>
<reference evidence="1" key="1">
    <citation type="submission" date="2022-10" db="EMBL/GenBank/DDBJ databases">
        <authorList>
            <person name="Yu W.X."/>
        </authorList>
    </citation>
    <scope>NUCLEOTIDE SEQUENCE</scope>
    <source>
        <strain evidence="1">AAT</strain>
    </source>
</reference>
<comment type="caution">
    <text evidence="1">The sequence shown here is derived from an EMBL/GenBank/DDBJ whole genome shotgun (WGS) entry which is preliminary data.</text>
</comment>
<accession>A0AAE3M3T6</accession>
<organism evidence="1 2">
    <name type="scientific">Plebeiibacterium sediminum</name>
    <dbReference type="NCBI Taxonomy" id="2992112"/>
    <lineage>
        <taxon>Bacteria</taxon>
        <taxon>Pseudomonadati</taxon>
        <taxon>Bacteroidota</taxon>
        <taxon>Bacteroidia</taxon>
        <taxon>Marinilabiliales</taxon>
        <taxon>Marinilabiliaceae</taxon>
        <taxon>Plebeiibacterium</taxon>
    </lineage>
</organism>
<proteinExistence type="predicted"/>
<evidence type="ECO:0000313" key="2">
    <source>
        <dbReference type="Proteomes" id="UP001209229"/>
    </source>
</evidence>
<keyword evidence="2" id="KW-1185">Reference proteome</keyword>
<dbReference type="EMBL" id="JAPDPJ010000011">
    <property type="protein sequence ID" value="MCW3786235.1"/>
    <property type="molecule type" value="Genomic_DNA"/>
</dbReference>
<dbReference type="RefSeq" id="WP_301189801.1">
    <property type="nucleotide sequence ID" value="NZ_JAPDPJ010000011.1"/>
</dbReference>
<name>A0AAE3M3T6_9BACT</name>
<dbReference type="Proteomes" id="UP001209229">
    <property type="component" value="Unassembled WGS sequence"/>
</dbReference>